<keyword evidence="2" id="KW-1133">Transmembrane helix</keyword>
<feature type="transmembrane region" description="Helical" evidence="2">
    <location>
        <begin position="12"/>
        <end position="31"/>
    </location>
</feature>
<sequence length="86" mass="10206">MLQHLRKVNQQVWIALGSVTIIGASSYPVFFKETRPGHDIFSSEKPEAIRVAQDERRNEYRRLIKEQRKEQEAEQQAVQRKLQEQQ</sequence>
<feature type="coiled-coil region" evidence="1">
    <location>
        <begin position="50"/>
        <end position="84"/>
    </location>
</feature>
<proteinExistence type="predicted"/>
<dbReference type="EMBL" id="CAKOGP040000113">
    <property type="protein sequence ID" value="CAJ1930545.1"/>
    <property type="molecule type" value="Genomic_DNA"/>
</dbReference>
<keyword evidence="2" id="KW-0472">Membrane</keyword>
<keyword evidence="2" id="KW-0812">Transmembrane</keyword>
<evidence type="ECO:0000313" key="3">
    <source>
        <dbReference type="EMBL" id="CAJ1930545.1"/>
    </source>
</evidence>
<gene>
    <name evidence="3" type="ORF">CYCCA115_LOCUS1976</name>
</gene>
<organism evidence="3 4">
    <name type="scientific">Cylindrotheca closterium</name>
    <dbReference type="NCBI Taxonomy" id="2856"/>
    <lineage>
        <taxon>Eukaryota</taxon>
        <taxon>Sar</taxon>
        <taxon>Stramenopiles</taxon>
        <taxon>Ochrophyta</taxon>
        <taxon>Bacillariophyta</taxon>
        <taxon>Bacillariophyceae</taxon>
        <taxon>Bacillariophycidae</taxon>
        <taxon>Bacillariales</taxon>
        <taxon>Bacillariaceae</taxon>
        <taxon>Cylindrotheca</taxon>
    </lineage>
</organism>
<protein>
    <submittedName>
        <fullName evidence="3">Uncharacterized protein</fullName>
    </submittedName>
</protein>
<accession>A0AAD2FGS2</accession>
<evidence type="ECO:0000256" key="1">
    <source>
        <dbReference type="SAM" id="Coils"/>
    </source>
</evidence>
<dbReference type="Proteomes" id="UP001295423">
    <property type="component" value="Unassembled WGS sequence"/>
</dbReference>
<keyword evidence="4" id="KW-1185">Reference proteome</keyword>
<reference evidence="3" key="1">
    <citation type="submission" date="2023-08" db="EMBL/GenBank/DDBJ databases">
        <authorList>
            <person name="Audoor S."/>
            <person name="Bilcke G."/>
        </authorList>
    </citation>
    <scope>NUCLEOTIDE SEQUENCE</scope>
</reference>
<evidence type="ECO:0000256" key="2">
    <source>
        <dbReference type="SAM" id="Phobius"/>
    </source>
</evidence>
<comment type="caution">
    <text evidence="3">The sequence shown here is derived from an EMBL/GenBank/DDBJ whole genome shotgun (WGS) entry which is preliminary data.</text>
</comment>
<keyword evidence="1" id="KW-0175">Coiled coil</keyword>
<dbReference type="AlphaFoldDB" id="A0AAD2FGS2"/>
<evidence type="ECO:0000313" key="4">
    <source>
        <dbReference type="Proteomes" id="UP001295423"/>
    </source>
</evidence>
<name>A0AAD2FGS2_9STRA</name>